<reference evidence="1 2" key="1">
    <citation type="submission" date="2018-06" db="EMBL/GenBank/DDBJ databases">
        <title>The genome of Pseudomonas putida NX-1, a lignin degrader.</title>
        <authorList>
            <person name="Xu Z."/>
        </authorList>
    </citation>
    <scope>NUCLEOTIDE SEQUENCE [LARGE SCALE GENOMIC DNA]</scope>
    <source>
        <strain evidence="1 2">NX-1</strain>
    </source>
</reference>
<evidence type="ECO:0000313" key="1">
    <source>
        <dbReference type="EMBL" id="AXA23365.1"/>
    </source>
</evidence>
<evidence type="ECO:0000313" key="2">
    <source>
        <dbReference type="Proteomes" id="UP000251617"/>
    </source>
</evidence>
<dbReference type="Pfam" id="PF07793">
    <property type="entry name" value="DUF1631"/>
    <property type="match status" value="1"/>
</dbReference>
<name>A0AAD0L680_PSEPU</name>
<sequence length="716" mass="79312">MHEEGKMGPLVAAIDRGVRTPLPCLPVVLLQVRDKAALHLRQGLRALFDNADDTLFEMADKACAGDQQHLYFEAMRDLRLKRKSIERAFLDIFHETFSRIGQADPLGALGTIDLPVGKAQRERTLAVGAMVERVLARDIFALEQLGQRFAALLEIPLDVRCNPLGPACLCGYFLDAGRSLGVDLKVKLVLLKLFERYVLRDVDLLYGEANQLLAAAGVLGELAPAPRRRAEDRGLAARRTPASLIAGEDIGADSAGQAYFASLEGLLAPVRGRLAPRLQSVSAAQPIGSADLLRLLTHLQHYVPGPFEADDFDLGQQLEQLLLRVSVRSGTRRRLATADEDMINLVDLLFDHIQHDDNLPPPLRALLGRLHIPLLKVALLDKSLFSRASHPARRLLNEIAAMAIGWEGAGEGLQARVERIVLRLLSDFTDDARLFAEVLDEFLLFSTEERRRNELLEQRTRDAEEGRARTLQARQQVQQALNQRLRGRVLPRVVVQMLVDSWSQVLLLAWLKQGEASAAWIDGLATMDALLASIAPHPGPQARQALLEQVPGLLKALRDGLAGVALDSAALREFFLQLERLHLRACAEPGQWQDEADDVRVETDIVLAVAEESAGGRAPVMDEHSPQLRQVQRLRLGTWIELSDDDEPLRCKLVARIDSSDRLVFANRTGMKVREWNSIGLALALHRGEARVLDDGLLFERALDAVLDSLRIAQAR</sequence>
<protein>
    <submittedName>
        <fullName evidence="1">DUF1631 domain-containing protein</fullName>
    </submittedName>
</protein>
<dbReference type="AlphaFoldDB" id="A0AAD0L680"/>
<gene>
    <name evidence="1" type="ORF">C1S65_04245</name>
</gene>
<dbReference type="Proteomes" id="UP000251617">
    <property type="component" value="Chromosome"/>
</dbReference>
<dbReference type="EMBL" id="CP030750">
    <property type="protein sequence ID" value="AXA23365.1"/>
    <property type="molecule type" value="Genomic_DNA"/>
</dbReference>
<organism evidence="1 2">
    <name type="scientific">Pseudomonas putida</name>
    <name type="common">Arthrobacter siderocapsulatus</name>
    <dbReference type="NCBI Taxonomy" id="303"/>
    <lineage>
        <taxon>Bacteria</taxon>
        <taxon>Pseudomonadati</taxon>
        <taxon>Pseudomonadota</taxon>
        <taxon>Gammaproteobacteria</taxon>
        <taxon>Pseudomonadales</taxon>
        <taxon>Pseudomonadaceae</taxon>
        <taxon>Pseudomonas</taxon>
    </lineage>
</organism>
<dbReference type="RefSeq" id="WP_112897310.1">
    <property type="nucleotide sequence ID" value="NZ_CP030750.1"/>
</dbReference>
<dbReference type="InterPro" id="IPR012434">
    <property type="entry name" value="DUF1631"/>
</dbReference>
<accession>A0AAD0L680</accession>
<proteinExistence type="predicted"/>